<evidence type="ECO:0000313" key="3">
    <source>
        <dbReference type="Proteomes" id="UP001589775"/>
    </source>
</evidence>
<evidence type="ECO:0000313" key="2">
    <source>
        <dbReference type="EMBL" id="MFC0242934.1"/>
    </source>
</evidence>
<sequence>MEWQNTAFFANGFWSGVLIKDLLPDSCYVCVAVGLAYWSDLFLSKRQFDPAASGRAFFLNYINLVLALVMIFSGVLYFISSLIDKHVLSISFDPTNLIRTAVICLFFTVVMLTFVGEQLLHELELKQSEGRAD</sequence>
<reference evidence="2 3" key="1">
    <citation type="submission" date="2024-09" db="EMBL/GenBank/DDBJ databases">
        <authorList>
            <person name="Sun Q."/>
            <person name="Mori K."/>
        </authorList>
    </citation>
    <scope>NUCLEOTIDE SEQUENCE [LARGE SCALE GENOMIC DNA]</scope>
    <source>
        <strain evidence="2 3">KCTC 23279</strain>
    </source>
</reference>
<feature type="transmembrane region" description="Helical" evidence="1">
    <location>
        <begin position="22"/>
        <end position="44"/>
    </location>
</feature>
<proteinExistence type="predicted"/>
<keyword evidence="3" id="KW-1185">Reference proteome</keyword>
<keyword evidence="1" id="KW-0812">Transmembrane</keyword>
<evidence type="ECO:0000256" key="1">
    <source>
        <dbReference type="SAM" id="Phobius"/>
    </source>
</evidence>
<keyword evidence="1" id="KW-0472">Membrane</keyword>
<dbReference type="EMBL" id="JBHLWM010000008">
    <property type="protein sequence ID" value="MFC0242934.1"/>
    <property type="molecule type" value="Genomic_DNA"/>
</dbReference>
<dbReference type="RefSeq" id="WP_378391386.1">
    <property type="nucleotide sequence ID" value="NZ_JBHLWM010000008.1"/>
</dbReference>
<name>A0ABV6EXG3_9BRAD</name>
<feature type="transmembrane region" description="Helical" evidence="1">
    <location>
        <begin position="97"/>
        <end position="116"/>
    </location>
</feature>
<gene>
    <name evidence="2" type="ORF">ACFFJ6_20765</name>
</gene>
<accession>A0ABV6EXG3</accession>
<feature type="transmembrane region" description="Helical" evidence="1">
    <location>
        <begin position="56"/>
        <end position="77"/>
    </location>
</feature>
<protein>
    <submittedName>
        <fullName evidence="2">Uncharacterized protein</fullName>
    </submittedName>
</protein>
<dbReference type="Proteomes" id="UP001589775">
    <property type="component" value="Unassembled WGS sequence"/>
</dbReference>
<keyword evidence="1" id="KW-1133">Transmembrane helix</keyword>
<comment type="caution">
    <text evidence="2">The sequence shown here is derived from an EMBL/GenBank/DDBJ whole genome shotgun (WGS) entry which is preliminary data.</text>
</comment>
<organism evidence="2 3">
    <name type="scientific">Rhodopseudomonas telluris</name>
    <dbReference type="NCBI Taxonomy" id="644215"/>
    <lineage>
        <taxon>Bacteria</taxon>
        <taxon>Pseudomonadati</taxon>
        <taxon>Pseudomonadota</taxon>
        <taxon>Alphaproteobacteria</taxon>
        <taxon>Hyphomicrobiales</taxon>
        <taxon>Nitrobacteraceae</taxon>
        <taxon>Rhodopseudomonas</taxon>
    </lineage>
</organism>